<name>A0A934SWB3_9BURK</name>
<proteinExistence type="predicted"/>
<evidence type="ECO:0000313" key="2">
    <source>
        <dbReference type="Proteomes" id="UP000622890"/>
    </source>
</evidence>
<dbReference type="AlphaFoldDB" id="A0A934SWB3"/>
<accession>A0A934SWB3</accession>
<comment type="caution">
    <text evidence="1">The sequence shown here is derived from an EMBL/GenBank/DDBJ whole genome shotgun (WGS) entry which is preliminary data.</text>
</comment>
<sequence length="94" mass="10685">MVVLMLQEARQALAVGPHACESVNDSLPTRRGDLVVLQSLSYKLRVRVDRVDGFNYLGTIVECRRDGYVGEEIEFDERHIQSRQRLAEPELEAA</sequence>
<gene>
    <name evidence="1" type="ORF">JJB74_25620</name>
</gene>
<organism evidence="1 2">
    <name type="scientific">Noviherbaspirillum pedocola</name>
    <dbReference type="NCBI Taxonomy" id="2801341"/>
    <lineage>
        <taxon>Bacteria</taxon>
        <taxon>Pseudomonadati</taxon>
        <taxon>Pseudomonadota</taxon>
        <taxon>Betaproteobacteria</taxon>
        <taxon>Burkholderiales</taxon>
        <taxon>Oxalobacteraceae</taxon>
        <taxon>Noviherbaspirillum</taxon>
    </lineage>
</organism>
<protein>
    <submittedName>
        <fullName evidence="1">Uncharacterized protein</fullName>
    </submittedName>
</protein>
<dbReference type="RefSeq" id="WP_200596873.1">
    <property type="nucleotide sequence ID" value="NZ_JAEPBG010000016.1"/>
</dbReference>
<dbReference type="EMBL" id="JAEPBG010000016">
    <property type="protein sequence ID" value="MBK4738016.1"/>
    <property type="molecule type" value="Genomic_DNA"/>
</dbReference>
<dbReference type="Proteomes" id="UP000622890">
    <property type="component" value="Unassembled WGS sequence"/>
</dbReference>
<evidence type="ECO:0000313" key="1">
    <source>
        <dbReference type="EMBL" id="MBK4738016.1"/>
    </source>
</evidence>
<keyword evidence="2" id="KW-1185">Reference proteome</keyword>
<reference evidence="1" key="1">
    <citation type="submission" date="2021-01" db="EMBL/GenBank/DDBJ databases">
        <title>Genome sequence of strain Noviherbaspirillum sp. DKR-6.</title>
        <authorList>
            <person name="Chaudhary D.K."/>
        </authorList>
    </citation>
    <scope>NUCLEOTIDE SEQUENCE</scope>
    <source>
        <strain evidence="1">DKR-6</strain>
    </source>
</reference>